<dbReference type="Proteomes" id="UP000886874">
    <property type="component" value="Unassembled WGS sequence"/>
</dbReference>
<evidence type="ECO:0000313" key="2">
    <source>
        <dbReference type="Proteomes" id="UP000886874"/>
    </source>
</evidence>
<dbReference type="AlphaFoldDB" id="A0A9D0Z662"/>
<proteinExistence type="predicted"/>
<sequence>MENLSTLLDDKVEVLALRKTGDEYRWERERLAWASVVEDRRRNVFSSVGTAAMGVTVTMRHDGRFDLFRAMRWAGKFLLPTAIEVGEARDRVAVKAAICDFVSPCTATGYTTVLGEGNRPQKVEKTPVTFPGIITGKWSGYEKSDTHAAEDDALVLVTPKEIVLEVGDLVTIEEAVLQAVYNVQKRHLLAGVNKNEYELAFSRDV</sequence>
<protein>
    <submittedName>
        <fullName evidence="1">Uncharacterized protein</fullName>
    </submittedName>
</protein>
<comment type="caution">
    <text evidence="1">The sequence shown here is derived from an EMBL/GenBank/DDBJ whole genome shotgun (WGS) entry which is preliminary data.</text>
</comment>
<dbReference type="EMBL" id="DVFN01000051">
    <property type="protein sequence ID" value="HIQ69331.1"/>
    <property type="molecule type" value="Genomic_DNA"/>
</dbReference>
<name>A0A9D0Z662_9FIRM</name>
<accession>A0A9D0Z662</accession>
<organism evidence="1 2">
    <name type="scientific">Candidatus Avoscillospira stercorigallinarum</name>
    <dbReference type="NCBI Taxonomy" id="2840708"/>
    <lineage>
        <taxon>Bacteria</taxon>
        <taxon>Bacillati</taxon>
        <taxon>Bacillota</taxon>
        <taxon>Clostridia</taxon>
        <taxon>Eubacteriales</taxon>
        <taxon>Oscillospiraceae</taxon>
        <taxon>Oscillospiraceae incertae sedis</taxon>
        <taxon>Candidatus Avoscillospira</taxon>
    </lineage>
</organism>
<reference evidence="1" key="2">
    <citation type="journal article" date="2021" name="PeerJ">
        <title>Extensive microbial diversity within the chicken gut microbiome revealed by metagenomics and culture.</title>
        <authorList>
            <person name="Gilroy R."/>
            <person name="Ravi A."/>
            <person name="Getino M."/>
            <person name="Pursley I."/>
            <person name="Horton D.L."/>
            <person name="Alikhan N.F."/>
            <person name="Baker D."/>
            <person name="Gharbi K."/>
            <person name="Hall N."/>
            <person name="Watson M."/>
            <person name="Adriaenssens E.M."/>
            <person name="Foster-Nyarko E."/>
            <person name="Jarju S."/>
            <person name="Secka A."/>
            <person name="Antonio M."/>
            <person name="Oren A."/>
            <person name="Chaudhuri R.R."/>
            <person name="La Ragione R."/>
            <person name="Hildebrand F."/>
            <person name="Pallen M.J."/>
        </authorList>
    </citation>
    <scope>NUCLEOTIDE SEQUENCE</scope>
    <source>
        <strain evidence="1">ChiSjej2B20-13462</strain>
    </source>
</reference>
<gene>
    <name evidence="1" type="ORF">IAA67_03240</name>
</gene>
<evidence type="ECO:0000313" key="1">
    <source>
        <dbReference type="EMBL" id="HIQ69331.1"/>
    </source>
</evidence>
<reference evidence="1" key="1">
    <citation type="submission" date="2020-10" db="EMBL/GenBank/DDBJ databases">
        <authorList>
            <person name="Gilroy R."/>
        </authorList>
    </citation>
    <scope>NUCLEOTIDE SEQUENCE</scope>
    <source>
        <strain evidence="1">ChiSjej2B20-13462</strain>
    </source>
</reference>